<accession>A0A917T7Q2</accession>
<dbReference type="PROSITE" id="PS51704">
    <property type="entry name" value="GP_PDE"/>
    <property type="match status" value="1"/>
</dbReference>
<comment type="caution">
    <text evidence="3">The sequence shown here is derived from an EMBL/GenBank/DDBJ whole genome shotgun (WGS) entry which is preliminary data.</text>
</comment>
<reference evidence="3" key="1">
    <citation type="journal article" date="2014" name="Int. J. Syst. Evol. Microbiol.">
        <title>Complete genome sequence of Corynebacterium casei LMG S-19264T (=DSM 44701T), isolated from a smear-ripened cheese.</title>
        <authorList>
            <consortium name="US DOE Joint Genome Institute (JGI-PGF)"/>
            <person name="Walter F."/>
            <person name="Albersmeier A."/>
            <person name="Kalinowski J."/>
            <person name="Ruckert C."/>
        </authorList>
    </citation>
    <scope>NUCLEOTIDE SEQUENCE</scope>
    <source>
        <strain evidence="3">CGMCC 4.7308</strain>
    </source>
</reference>
<name>A0A917T7Q2_9ACTN</name>
<evidence type="ECO:0000313" key="3">
    <source>
        <dbReference type="EMBL" id="GGM12153.1"/>
    </source>
</evidence>
<evidence type="ECO:0000259" key="2">
    <source>
        <dbReference type="PROSITE" id="PS51704"/>
    </source>
</evidence>
<dbReference type="PANTHER" id="PTHR46211">
    <property type="entry name" value="GLYCEROPHOSPHORYL DIESTER PHOSPHODIESTERASE"/>
    <property type="match status" value="1"/>
</dbReference>
<dbReference type="InterPro" id="IPR030395">
    <property type="entry name" value="GP_PDE_dom"/>
</dbReference>
<gene>
    <name evidence="3" type="ORF">GCM10011594_35010</name>
</gene>
<organism evidence="3 4">
    <name type="scientific">Nakamurella endophytica</name>
    <dbReference type="NCBI Taxonomy" id="1748367"/>
    <lineage>
        <taxon>Bacteria</taxon>
        <taxon>Bacillati</taxon>
        <taxon>Actinomycetota</taxon>
        <taxon>Actinomycetes</taxon>
        <taxon>Nakamurellales</taxon>
        <taxon>Nakamurellaceae</taxon>
        <taxon>Nakamurella</taxon>
    </lineage>
</organism>
<dbReference type="PANTHER" id="PTHR46211:SF1">
    <property type="entry name" value="GLYCEROPHOSPHODIESTER PHOSPHODIESTERASE, CYTOPLASMIC"/>
    <property type="match status" value="1"/>
</dbReference>
<dbReference type="GO" id="GO:0008081">
    <property type="term" value="F:phosphoric diester hydrolase activity"/>
    <property type="evidence" value="ECO:0007669"/>
    <property type="project" value="InterPro"/>
</dbReference>
<dbReference type="AlphaFoldDB" id="A0A917T7Q2"/>
<reference evidence="3" key="2">
    <citation type="submission" date="2020-09" db="EMBL/GenBank/DDBJ databases">
        <authorList>
            <person name="Sun Q."/>
            <person name="Zhou Y."/>
        </authorList>
    </citation>
    <scope>NUCLEOTIDE SEQUENCE</scope>
    <source>
        <strain evidence="3">CGMCC 4.7308</strain>
    </source>
</reference>
<protein>
    <submittedName>
        <fullName evidence="3">Glycerophosphodiester phosphodiesterase</fullName>
    </submittedName>
</protein>
<keyword evidence="4" id="KW-1185">Reference proteome</keyword>
<dbReference type="Proteomes" id="UP000655208">
    <property type="component" value="Unassembled WGS sequence"/>
</dbReference>
<dbReference type="InterPro" id="IPR017946">
    <property type="entry name" value="PLC-like_Pdiesterase_TIM-brl"/>
</dbReference>
<proteinExistence type="predicted"/>
<feature type="domain" description="GP-PDE" evidence="2">
    <location>
        <begin position="46"/>
        <end position="303"/>
    </location>
</feature>
<dbReference type="GO" id="GO:0006629">
    <property type="term" value="P:lipid metabolic process"/>
    <property type="evidence" value="ECO:0007669"/>
    <property type="project" value="InterPro"/>
</dbReference>
<dbReference type="EMBL" id="BMNA01000009">
    <property type="protein sequence ID" value="GGM12153.1"/>
    <property type="molecule type" value="Genomic_DNA"/>
</dbReference>
<sequence>MDGRHRVAVAPAAGTERQPRSGAGTAAGGTVRPVTPSLRRVAGAPPAVIAHRGASADHPENTMAAFEAAWAAGASWLETDVQPTVDGVPVLLHDDSVERTTGSTGTVRALTSAQLAELDAGSWFLRDAVAAAADPNRDPSPGSDRPPTAGAVHRIPTLAQLLAALTPGRRLLLEIKGAHTRAQVAAVLDVLGRSGADDRVLVQSFELDALGHVRALQPHRPVGVLVEDVALDPVQLCRDLGAVAWNPWFGLLDERPGLVAELHGYGVAVAPWTVDDPAAWQRLDDLGVDGLITNRPGALVRRLAGHGH</sequence>
<feature type="region of interest" description="Disordered" evidence="1">
    <location>
        <begin position="1"/>
        <end position="40"/>
    </location>
</feature>
<dbReference type="Pfam" id="PF03009">
    <property type="entry name" value="GDPD"/>
    <property type="match status" value="1"/>
</dbReference>
<dbReference type="Gene3D" id="3.20.20.190">
    <property type="entry name" value="Phosphatidylinositol (PI) phosphodiesterase"/>
    <property type="match status" value="1"/>
</dbReference>
<dbReference type="SUPFAM" id="SSF51695">
    <property type="entry name" value="PLC-like phosphodiesterases"/>
    <property type="match status" value="1"/>
</dbReference>
<evidence type="ECO:0000256" key="1">
    <source>
        <dbReference type="SAM" id="MobiDB-lite"/>
    </source>
</evidence>
<evidence type="ECO:0000313" key="4">
    <source>
        <dbReference type="Proteomes" id="UP000655208"/>
    </source>
</evidence>